<evidence type="ECO:0000313" key="2">
    <source>
        <dbReference type="Proteomes" id="UP000054630"/>
    </source>
</evidence>
<name>A0A0V0RQU1_9BILA</name>
<sequence length="72" mass="8193">MIIPRTSIGKFTALRLLYTSSMTAAESLSVFFCNDVQLIFNTTLVIRQSEISLQMHFENTVAIAVERLAYYL</sequence>
<organism evidence="1 2">
    <name type="scientific">Trichinella nelsoni</name>
    <dbReference type="NCBI Taxonomy" id="6336"/>
    <lineage>
        <taxon>Eukaryota</taxon>
        <taxon>Metazoa</taxon>
        <taxon>Ecdysozoa</taxon>
        <taxon>Nematoda</taxon>
        <taxon>Enoplea</taxon>
        <taxon>Dorylaimia</taxon>
        <taxon>Trichinellida</taxon>
        <taxon>Trichinellidae</taxon>
        <taxon>Trichinella</taxon>
    </lineage>
</organism>
<dbReference type="AlphaFoldDB" id="A0A0V0RQU1"/>
<protein>
    <submittedName>
        <fullName evidence="1">Uncharacterized protein</fullName>
    </submittedName>
</protein>
<comment type="caution">
    <text evidence="1">The sequence shown here is derived from an EMBL/GenBank/DDBJ whole genome shotgun (WGS) entry which is preliminary data.</text>
</comment>
<keyword evidence="2" id="KW-1185">Reference proteome</keyword>
<gene>
    <name evidence="1" type="ORF">T07_996</name>
</gene>
<dbReference type="EMBL" id="JYDL01000102">
    <property type="protein sequence ID" value="KRX16666.1"/>
    <property type="molecule type" value="Genomic_DNA"/>
</dbReference>
<accession>A0A0V0RQU1</accession>
<proteinExistence type="predicted"/>
<reference evidence="1 2" key="1">
    <citation type="submission" date="2015-01" db="EMBL/GenBank/DDBJ databases">
        <title>Evolution of Trichinella species and genotypes.</title>
        <authorList>
            <person name="Korhonen P.K."/>
            <person name="Edoardo P."/>
            <person name="Giuseppe L.R."/>
            <person name="Gasser R.B."/>
        </authorList>
    </citation>
    <scope>NUCLEOTIDE SEQUENCE [LARGE SCALE GENOMIC DNA]</scope>
    <source>
        <strain evidence="1">ISS37</strain>
    </source>
</reference>
<evidence type="ECO:0000313" key="1">
    <source>
        <dbReference type="EMBL" id="KRX16666.1"/>
    </source>
</evidence>
<dbReference type="Proteomes" id="UP000054630">
    <property type="component" value="Unassembled WGS sequence"/>
</dbReference>